<dbReference type="EMBL" id="MN739966">
    <property type="protein sequence ID" value="QHT80171.1"/>
    <property type="molecule type" value="Genomic_DNA"/>
</dbReference>
<evidence type="ECO:0000313" key="1">
    <source>
        <dbReference type="EMBL" id="QHT80171.1"/>
    </source>
</evidence>
<dbReference type="GO" id="GO:0035269">
    <property type="term" value="P:protein O-linked glycosylation via mannose"/>
    <property type="evidence" value="ECO:0007669"/>
    <property type="project" value="InterPro"/>
</dbReference>
<sequence length="310" mass="36265">MQTSRNESTLEYVSSRGILKSCDWFSLNPHSSIRFMIDYPPLPSFSTIPVLYVCSSSIPYFKETVLSVLKIPFILVGGDCDETIPNDIFKNEAEFLQFVENPFLIHWFSQNLVRNHPKMTKIPIGMDYHTMASSTQWGPVTSPYEQECLLKTLKNTALPFWERKLKCYANFHFLMTTKHGYDRKDAVKMVDKSLVFYEPTHIPREDTWKAQREYAFVICPHGGGYDCHRLWEALILGCIPVVKKSNIDELYQDLPVLIVDQWEDITEDLLKTTIVKFQERKESFRYEKLTLKYWMDKIRTFSVLRAPTGI</sequence>
<proteinExistence type="predicted"/>
<reference evidence="1" key="1">
    <citation type="journal article" date="2020" name="Nature">
        <title>Giant virus diversity and host interactions through global metagenomics.</title>
        <authorList>
            <person name="Schulz F."/>
            <person name="Roux S."/>
            <person name="Paez-Espino D."/>
            <person name="Jungbluth S."/>
            <person name="Walsh D.A."/>
            <person name="Denef V.J."/>
            <person name="McMahon K.D."/>
            <person name="Konstantinidis K.T."/>
            <person name="Eloe-Fadrosh E.A."/>
            <person name="Kyrpides N.C."/>
            <person name="Woyke T."/>
        </authorList>
    </citation>
    <scope>NUCLEOTIDE SEQUENCE</scope>
    <source>
        <strain evidence="1">GVMAG-M-3300023184-120</strain>
    </source>
</reference>
<dbReference type="PANTHER" id="PTHR15576:SF1">
    <property type="entry name" value="RIBITOL-5-PHOSPHATE XYLOSYLTRANSFERASE 1"/>
    <property type="match status" value="1"/>
</dbReference>
<dbReference type="GO" id="GO:0005794">
    <property type="term" value="C:Golgi apparatus"/>
    <property type="evidence" value="ECO:0007669"/>
    <property type="project" value="TreeGrafter"/>
</dbReference>
<dbReference type="AlphaFoldDB" id="A0A6C0HHR1"/>
<evidence type="ECO:0008006" key="2">
    <source>
        <dbReference type="Google" id="ProtNLM"/>
    </source>
</evidence>
<organism evidence="1">
    <name type="scientific">viral metagenome</name>
    <dbReference type="NCBI Taxonomy" id="1070528"/>
    <lineage>
        <taxon>unclassified sequences</taxon>
        <taxon>metagenomes</taxon>
        <taxon>organismal metagenomes</taxon>
    </lineage>
</organism>
<accession>A0A6C0HHR1</accession>
<dbReference type="PANTHER" id="PTHR15576">
    <property type="entry name" value="RIBITOL-5-PHOSPHATE XYLOSYLTRANSFERASE 1"/>
    <property type="match status" value="1"/>
</dbReference>
<dbReference type="InterPro" id="IPR055286">
    <property type="entry name" value="RXYLT1-like"/>
</dbReference>
<dbReference type="GO" id="GO:0120053">
    <property type="term" value="F:ribitol beta-1,4-xylosyltransferase activity"/>
    <property type="evidence" value="ECO:0007669"/>
    <property type="project" value="InterPro"/>
</dbReference>
<name>A0A6C0HHR1_9ZZZZ</name>
<protein>
    <recommendedName>
        <fullName evidence="2">Exostosin GT47 domain-containing protein</fullName>
    </recommendedName>
</protein>